<evidence type="ECO:0000313" key="2">
    <source>
        <dbReference type="Proteomes" id="UP000250235"/>
    </source>
</evidence>
<gene>
    <name evidence="1" type="ORF">F511_26912</name>
</gene>
<protein>
    <submittedName>
        <fullName evidence="1">Uncharacterized protein</fullName>
    </submittedName>
</protein>
<organism evidence="1 2">
    <name type="scientific">Dorcoceras hygrometricum</name>
    <dbReference type="NCBI Taxonomy" id="472368"/>
    <lineage>
        <taxon>Eukaryota</taxon>
        <taxon>Viridiplantae</taxon>
        <taxon>Streptophyta</taxon>
        <taxon>Embryophyta</taxon>
        <taxon>Tracheophyta</taxon>
        <taxon>Spermatophyta</taxon>
        <taxon>Magnoliopsida</taxon>
        <taxon>eudicotyledons</taxon>
        <taxon>Gunneridae</taxon>
        <taxon>Pentapetalae</taxon>
        <taxon>asterids</taxon>
        <taxon>lamiids</taxon>
        <taxon>Lamiales</taxon>
        <taxon>Gesneriaceae</taxon>
        <taxon>Didymocarpoideae</taxon>
        <taxon>Trichosporeae</taxon>
        <taxon>Loxocarpinae</taxon>
        <taxon>Dorcoceras</taxon>
    </lineage>
</organism>
<proteinExistence type="predicted"/>
<dbReference type="Proteomes" id="UP000250235">
    <property type="component" value="Unassembled WGS sequence"/>
</dbReference>
<evidence type="ECO:0000313" key="1">
    <source>
        <dbReference type="EMBL" id="KZV55000.1"/>
    </source>
</evidence>
<keyword evidence="2" id="KW-1185">Reference proteome</keyword>
<dbReference type="EMBL" id="KQ989038">
    <property type="protein sequence ID" value="KZV55000.1"/>
    <property type="molecule type" value="Genomic_DNA"/>
</dbReference>
<dbReference type="AlphaFoldDB" id="A0A2Z7D7C3"/>
<sequence>MAYVILSVNRYLATGLNNATDPSLLVPDAILKRSVSTYSNDVASHQRLVLQTKHVSLPRSLSQLRACCQQQPSQAQLLPDATQDITLTSSLLIYKINQTRATVLLTRVDFCYKSLLLIDFANNRYVCFLY</sequence>
<accession>A0A2Z7D7C3</accession>
<reference evidence="1 2" key="1">
    <citation type="journal article" date="2015" name="Proc. Natl. Acad. Sci. U.S.A.">
        <title>The resurrection genome of Boea hygrometrica: A blueprint for survival of dehydration.</title>
        <authorList>
            <person name="Xiao L."/>
            <person name="Yang G."/>
            <person name="Zhang L."/>
            <person name="Yang X."/>
            <person name="Zhao S."/>
            <person name="Ji Z."/>
            <person name="Zhou Q."/>
            <person name="Hu M."/>
            <person name="Wang Y."/>
            <person name="Chen M."/>
            <person name="Xu Y."/>
            <person name="Jin H."/>
            <person name="Xiao X."/>
            <person name="Hu G."/>
            <person name="Bao F."/>
            <person name="Hu Y."/>
            <person name="Wan P."/>
            <person name="Li L."/>
            <person name="Deng X."/>
            <person name="Kuang T."/>
            <person name="Xiang C."/>
            <person name="Zhu J.K."/>
            <person name="Oliver M.J."/>
            <person name="He Y."/>
        </authorList>
    </citation>
    <scope>NUCLEOTIDE SEQUENCE [LARGE SCALE GENOMIC DNA]</scope>
    <source>
        <strain evidence="2">cv. XS01</strain>
    </source>
</reference>
<name>A0A2Z7D7C3_9LAMI</name>